<name>A0A6G1I711_9PEZI</name>
<evidence type="ECO:0000313" key="1">
    <source>
        <dbReference type="EMBL" id="KAF2404052.1"/>
    </source>
</evidence>
<protein>
    <submittedName>
        <fullName evidence="1">Uncharacterized protein</fullName>
    </submittedName>
</protein>
<dbReference type="Proteomes" id="UP000799640">
    <property type="component" value="Unassembled WGS sequence"/>
</dbReference>
<gene>
    <name evidence="1" type="ORF">EJ06DRAFT_527624</name>
</gene>
<keyword evidence="2" id="KW-1185">Reference proteome</keyword>
<evidence type="ECO:0000313" key="2">
    <source>
        <dbReference type="Proteomes" id="UP000799640"/>
    </source>
</evidence>
<accession>A0A6G1I711</accession>
<reference evidence="1" key="1">
    <citation type="journal article" date="2020" name="Stud. Mycol.">
        <title>101 Dothideomycetes genomes: a test case for predicting lifestyles and emergence of pathogens.</title>
        <authorList>
            <person name="Haridas S."/>
            <person name="Albert R."/>
            <person name="Binder M."/>
            <person name="Bloem J."/>
            <person name="Labutti K."/>
            <person name="Salamov A."/>
            <person name="Andreopoulos B."/>
            <person name="Baker S."/>
            <person name="Barry K."/>
            <person name="Bills G."/>
            <person name="Bluhm B."/>
            <person name="Cannon C."/>
            <person name="Castanera R."/>
            <person name="Culley D."/>
            <person name="Daum C."/>
            <person name="Ezra D."/>
            <person name="Gonzalez J."/>
            <person name="Henrissat B."/>
            <person name="Kuo A."/>
            <person name="Liang C."/>
            <person name="Lipzen A."/>
            <person name="Lutzoni F."/>
            <person name="Magnuson J."/>
            <person name="Mondo S."/>
            <person name="Nolan M."/>
            <person name="Ohm R."/>
            <person name="Pangilinan J."/>
            <person name="Park H.-J."/>
            <person name="Ramirez L."/>
            <person name="Alfaro M."/>
            <person name="Sun H."/>
            <person name="Tritt A."/>
            <person name="Yoshinaga Y."/>
            <person name="Zwiers L.-H."/>
            <person name="Turgeon B."/>
            <person name="Goodwin S."/>
            <person name="Spatafora J."/>
            <person name="Crous P."/>
            <person name="Grigoriev I."/>
        </authorList>
    </citation>
    <scope>NUCLEOTIDE SEQUENCE</scope>
    <source>
        <strain evidence="1">CBS 262.69</strain>
    </source>
</reference>
<dbReference type="EMBL" id="ML996689">
    <property type="protein sequence ID" value="KAF2404052.1"/>
    <property type="molecule type" value="Genomic_DNA"/>
</dbReference>
<dbReference type="AlphaFoldDB" id="A0A6G1I711"/>
<organism evidence="1 2">
    <name type="scientific">Trichodelitschia bisporula</name>
    <dbReference type="NCBI Taxonomy" id="703511"/>
    <lineage>
        <taxon>Eukaryota</taxon>
        <taxon>Fungi</taxon>
        <taxon>Dikarya</taxon>
        <taxon>Ascomycota</taxon>
        <taxon>Pezizomycotina</taxon>
        <taxon>Dothideomycetes</taxon>
        <taxon>Dothideomycetes incertae sedis</taxon>
        <taxon>Phaeotrichales</taxon>
        <taxon>Phaeotrichaceae</taxon>
        <taxon>Trichodelitschia</taxon>
    </lineage>
</organism>
<sequence>MRLPPVCNIPTSCYTLEFPECAVVGKDTSPRVIIMPGSLVMFDPMNKKHTTQIKCLSEFVSVPTLLAYLESCYDTIRSLPVALREHSEVAFTRELALLGLAYIGSAYVVGNYFWKENGPGWKCIEDLPSKHRRVGNLLHDENKPHFYRNFINK</sequence>
<proteinExistence type="predicted"/>